<proteinExistence type="predicted"/>
<dbReference type="PANTHER" id="PTHR36849">
    <property type="entry name" value="CYTOPLASMIC PROTEIN-RELATED"/>
    <property type="match status" value="1"/>
</dbReference>
<dbReference type="AlphaFoldDB" id="A0A0B6WSJ4"/>
<reference evidence="1 2" key="1">
    <citation type="submission" date="2013-12" db="EMBL/GenBank/DDBJ databases">
        <authorList>
            <person name="Stott M."/>
        </authorList>
    </citation>
    <scope>NUCLEOTIDE SEQUENCE [LARGE SCALE GENOMIC DNA]</scope>
    <source>
        <strain evidence="1 2">K22</strain>
    </source>
</reference>
<protein>
    <recommendedName>
        <fullName evidence="3">DUF488 domain-containing protein</fullName>
    </recommendedName>
</protein>
<dbReference type="Proteomes" id="UP000031518">
    <property type="component" value="Unassembled WGS sequence"/>
</dbReference>
<evidence type="ECO:0008006" key="3">
    <source>
        <dbReference type="Google" id="ProtNLM"/>
    </source>
</evidence>
<dbReference type="Pfam" id="PF22752">
    <property type="entry name" value="DUF488-N3i"/>
    <property type="match status" value="1"/>
</dbReference>
<gene>
    <name evidence="1" type="ORF">PYK22_00190</name>
</gene>
<sequence>MKSGAGKIAVKRVYEESEPEDGARFLVERLWPRGIKKESLRIDAWLKDVAPSDELRRWFKHDPAKWSEFRRRYFAELESHPEAWRQLLELVRRGERVTLLYSARDREHNNAIALKEFLEARFKK</sequence>
<reference evidence="1 2" key="2">
    <citation type="submission" date="2015-01" db="EMBL/GenBank/DDBJ databases">
        <title>Complete genome sequence of Pyrinomonas methylaliphatogenes type strain K22T.</title>
        <authorList>
            <person name="Lee K.C.Y."/>
            <person name="Power J.F."/>
            <person name="Dunfield P.F."/>
            <person name="Morgan X.C."/>
            <person name="Huttenhower C."/>
            <person name="Stott M.B."/>
        </authorList>
    </citation>
    <scope>NUCLEOTIDE SEQUENCE [LARGE SCALE GENOMIC DNA]</scope>
    <source>
        <strain evidence="1 2">K22</strain>
    </source>
</reference>
<dbReference type="STRING" id="454194.PYK22_00190"/>
<dbReference type="InterPro" id="IPR052552">
    <property type="entry name" value="YeaO-like"/>
</dbReference>
<keyword evidence="2" id="KW-1185">Reference proteome</keyword>
<dbReference type="EMBL" id="CBXV010000001">
    <property type="protein sequence ID" value="CDM64198.1"/>
    <property type="molecule type" value="Genomic_DNA"/>
</dbReference>
<dbReference type="OrthoDB" id="9790745at2"/>
<accession>A0A0B6WSJ4</accession>
<dbReference type="PANTHER" id="PTHR36849:SF1">
    <property type="entry name" value="CYTOPLASMIC PROTEIN"/>
    <property type="match status" value="1"/>
</dbReference>
<organism evidence="1 2">
    <name type="scientific">Pyrinomonas methylaliphatogenes</name>
    <dbReference type="NCBI Taxonomy" id="454194"/>
    <lineage>
        <taxon>Bacteria</taxon>
        <taxon>Pseudomonadati</taxon>
        <taxon>Acidobacteriota</taxon>
        <taxon>Blastocatellia</taxon>
        <taxon>Blastocatellales</taxon>
        <taxon>Pyrinomonadaceae</taxon>
        <taxon>Pyrinomonas</taxon>
    </lineage>
</organism>
<evidence type="ECO:0000313" key="2">
    <source>
        <dbReference type="Proteomes" id="UP000031518"/>
    </source>
</evidence>
<evidence type="ECO:0000313" key="1">
    <source>
        <dbReference type="EMBL" id="CDM64198.1"/>
    </source>
</evidence>
<name>A0A0B6WSJ4_9BACT</name>